<dbReference type="GO" id="GO:0000077">
    <property type="term" value="P:DNA damage checkpoint signaling"/>
    <property type="evidence" value="ECO:0007669"/>
    <property type="project" value="InterPro"/>
</dbReference>
<evidence type="ECO:0000313" key="6">
    <source>
        <dbReference type="EMBL" id="OTF75276.1"/>
    </source>
</evidence>
<dbReference type="GO" id="GO:0006281">
    <property type="term" value="P:DNA repair"/>
    <property type="evidence" value="ECO:0007669"/>
    <property type="project" value="UniProtKB-KW"/>
</dbReference>
<keyword evidence="3" id="KW-0227">DNA damage</keyword>
<dbReference type="Pfam" id="PF02144">
    <property type="entry name" value="Rad1"/>
    <property type="match status" value="1"/>
</dbReference>
<dbReference type="PANTHER" id="PTHR10870">
    <property type="entry name" value="CELL CYCLE CHECKPOINT PROTEIN RAD1"/>
    <property type="match status" value="1"/>
</dbReference>
<comment type="subcellular location">
    <subcellularLocation>
        <location evidence="1">Nucleus</location>
    </subcellularLocation>
</comment>
<evidence type="ECO:0000313" key="7">
    <source>
        <dbReference type="Proteomes" id="UP000194236"/>
    </source>
</evidence>
<dbReference type="InterPro" id="IPR046938">
    <property type="entry name" value="DNA_clamp_sf"/>
</dbReference>
<proteinExistence type="inferred from homology"/>
<dbReference type="InterPro" id="IPR003021">
    <property type="entry name" value="Rad1_Rec1_Rad17"/>
</dbReference>
<sequence>MENEKTPQTLRISTTHLIHVLSFLLTKRFNPNKRYQQAQPMNDHHQQQSSESLVIKYDSDKRLKMKIISSDRLFSSYIPTLQTISLNVWTMAFVNRITLDASLLVDFWKTVDITSDFIAIEMKNDNPWFVMSAKSERGEFSQQIEASSTHVEHYECTVPSINHYQMKSMKYTVRPLMLADKINIRFSSTGLLNMQFFIPLDSMINGDDDDDGLQQGRQINLTTTTISDSQRCFVEFYIIPIIT</sequence>
<comment type="similarity">
    <text evidence="2">Belongs to the rad1 family.</text>
</comment>
<reference evidence="6 7" key="1">
    <citation type="submission" date="2017-03" db="EMBL/GenBank/DDBJ databases">
        <title>Genome Survey of Euroglyphus maynei.</title>
        <authorList>
            <person name="Arlian L.G."/>
            <person name="Morgan M.S."/>
            <person name="Rider S.D."/>
        </authorList>
    </citation>
    <scope>NUCLEOTIDE SEQUENCE [LARGE SCALE GENOMIC DNA]</scope>
    <source>
        <strain evidence="6">Arlian Lab</strain>
        <tissue evidence="6">Whole body</tissue>
    </source>
</reference>
<dbReference type="OrthoDB" id="337581at2759"/>
<dbReference type="AlphaFoldDB" id="A0A1Y3B6S5"/>
<keyword evidence="4" id="KW-0234">DNA repair</keyword>
<accession>A0A1Y3B6S5</accession>
<dbReference type="EMBL" id="MUJZ01042742">
    <property type="protein sequence ID" value="OTF75276.1"/>
    <property type="molecule type" value="Genomic_DNA"/>
</dbReference>
<dbReference type="Proteomes" id="UP000194236">
    <property type="component" value="Unassembled WGS sequence"/>
</dbReference>
<comment type="caution">
    <text evidence="6">The sequence shown here is derived from an EMBL/GenBank/DDBJ whole genome shotgun (WGS) entry which is preliminary data.</text>
</comment>
<evidence type="ECO:0000256" key="2">
    <source>
        <dbReference type="ARBA" id="ARBA00010991"/>
    </source>
</evidence>
<dbReference type="PANTHER" id="PTHR10870:SF0">
    <property type="entry name" value="CELL CYCLE CHECKPOINT PROTEIN RAD1"/>
    <property type="match status" value="1"/>
</dbReference>
<dbReference type="GO" id="GO:0030896">
    <property type="term" value="C:checkpoint clamp complex"/>
    <property type="evidence" value="ECO:0007669"/>
    <property type="project" value="TreeGrafter"/>
</dbReference>
<evidence type="ECO:0000256" key="1">
    <source>
        <dbReference type="ARBA" id="ARBA00004123"/>
    </source>
</evidence>
<evidence type="ECO:0000256" key="3">
    <source>
        <dbReference type="ARBA" id="ARBA00022763"/>
    </source>
</evidence>
<keyword evidence="7" id="KW-1185">Reference proteome</keyword>
<evidence type="ECO:0000256" key="5">
    <source>
        <dbReference type="ARBA" id="ARBA00023242"/>
    </source>
</evidence>
<gene>
    <name evidence="6" type="ORF">BLA29_005833</name>
</gene>
<dbReference type="Gene3D" id="3.70.10.10">
    <property type="match status" value="1"/>
</dbReference>
<evidence type="ECO:0000256" key="4">
    <source>
        <dbReference type="ARBA" id="ARBA00023204"/>
    </source>
</evidence>
<keyword evidence="5" id="KW-0539">Nucleus</keyword>
<protein>
    <submittedName>
        <fullName evidence="6">Rad1-like protein</fullName>
    </submittedName>
</protein>
<organism evidence="6 7">
    <name type="scientific">Euroglyphus maynei</name>
    <name type="common">Mayne's house dust mite</name>
    <dbReference type="NCBI Taxonomy" id="6958"/>
    <lineage>
        <taxon>Eukaryota</taxon>
        <taxon>Metazoa</taxon>
        <taxon>Ecdysozoa</taxon>
        <taxon>Arthropoda</taxon>
        <taxon>Chelicerata</taxon>
        <taxon>Arachnida</taxon>
        <taxon>Acari</taxon>
        <taxon>Acariformes</taxon>
        <taxon>Sarcoptiformes</taxon>
        <taxon>Astigmata</taxon>
        <taxon>Psoroptidia</taxon>
        <taxon>Analgoidea</taxon>
        <taxon>Pyroglyphidae</taxon>
        <taxon>Pyroglyphinae</taxon>
        <taxon>Euroglyphus</taxon>
    </lineage>
</organism>
<name>A0A1Y3B6S5_EURMA</name>
<dbReference type="SUPFAM" id="SSF55979">
    <property type="entry name" value="DNA clamp"/>
    <property type="match status" value="1"/>
</dbReference>